<proteinExistence type="inferred from homology"/>
<dbReference type="PROSITE" id="PS00062">
    <property type="entry name" value="ALDOKETO_REDUCTASE_2"/>
    <property type="match status" value="1"/>
</dbReference>
<dbReference type="PIRSF" id="PIRSF000097">
    <property type="entry name" value="AKR"/>
    <property type="match status" value="1"/>
</dbReference>
<sequence>MVFKSTITLASGYEMPMVGFGLWKVPKEVTAETIYNAIKAGYRLFDGAYDYQNEKEAGEGIRRAIADGLVQRKDVFITTKLWNNYHRREHVMAMAASQNEAWGLGYIDLYLIHFPCALKYIDPAVRQYPAWWMDDKGTVIPDRVPIRETWESMEAVVDAGLVRSIGVSNFQAQTLYDIMSYNKHPISSLQIEHHPYLVQAELVQMAQEKGIAVTAYSSFGPQSFLELPGVFSKKASEMEPLLEAGLIKRLSEKYRVSCAQVLLRWATQRNIAVIPKSNNPERMRQNLDILSFSLSKEELDEISGLDRGLRFNDPGFYLPNHPLHIFA</sequence>
<dbReference type="PRINTS" id="PR00069">
    <property type="entry name" value="ALDKETRDTASE"/>
</dbReference>
<evidence type="ECO:0000256" key="2">
    <source>
        <dbReference type="ARBA" id="ARBA00022857"/>
    </source>
</evidence>
<gene>
    <name evidence="8" type="ORF">C8A03DRAFT_38179</name>
</gene>
<dbReference type="InterPro" id="IPR018170">
    <property type="entry name" value="Aldo/ket_reductase_CS"/>
</dbReference>
<evidence type="ECO:0000256" key="6">
    <source>
        <dbReference type="PIRSR" id="PIRSR000097-3"/>
    </source>
</evidence>
<accession>A0AAN7HAP6</accession>
<name>A0AAN7HAP6_9PEZI</name>
<dbReference type="EMBL" id="MU860422">
    <property type="protein sequence ID" value="KAK4234064.1"/>
    <property type="molecule type" value="Genomic_DNA"/>
</dbReference>
<comment type="similarity">
    <text evidence="1">Belongs to the aldo/keto reductase family.</text>
</comment>
<dbReference type="PROSITE" id="PS00063">
    <property type="entry name" value="ALDOKETO_REDUCTASE_3"/>
    <property type="match status" value="1"/>
</dbReference>
<dbReference type="InterPro" id="IPR020471">
    <property type="entry name" value="AKR"/>
</dbReference>
<dbReference type="InterPro" id="IPR023210">
    <property type="entry name" value="NADP_OxRdtase_dom"/>
</dbReference>
<comment type="caution">
    <text evidence="8">The sequence shown here is derived from an EMBL/GenBank/DDBJ whole genome shotgun (WGS) entry which is preliminary data.</text>
</comment>
<dbReference type="InterPro" id="IPR036812">
    <property type="entry name" value="NAD(P)_OxRdtase_dom_sf"/>
</dbReference>
<evidence type="ECO:0000256" key="4">
    <source>
        <dbReference type="PIRSR" id="PIRSR000097-1"/>
    </source>
</evidence>
<dbReference type="PROSITE" id="PS00798">
    <property type="entry name" value="ALDOKETO_REDUCTASE_1"/>
    <property type="match status" value="1"/>
</dbReference>
<dbReference type="SUPFAM" id="SSF51430">
    <property type="entry name" value="NAD(P)-linked oxidoreductase"/>
    <property type="match status" value="1"/>
</dbReference>
<protein>
    <submittedName>
        <fullName evidence="8">NADP-dependent oxidoreductase domain-containing protein</fullName>
    </submittedName>
</protein>
<feature type="site" description="Lowers pKa of active site Tyr" evidence="6">
    <location>
        <position position="80"/>
    </location>
</feature>
<evidence type="ECO:0000256" key="1">
    <source>
        <dbReference type="ARBA" id="ARBA00007905"/>
    </source>
</evidence>
<keyword evidence="2" id="KW-0521">NADP</keyword>
<evidence type="ECO:0000259" key="7">
    <source>
        <dbReference type="Pfam" id="PF00248"/>
    </source>
</evidence>
<dbReference type="Pfam" id="PF00248">
    <property type="entry name" value="Aldo_ket_red"/>
    <property type="match status" value="1"/>
</dbReference>
<dbReference type="PANTHER" id="PTHR11732">
    <property type="entry name" value="ALDO/KETO REDUCTASE"/>
    <property type="match status" value="1"/>
</dbReference>
<dbReference type="GO" id="GO:0016491">
    <property type="term" value="F:oxidoreductase activity"/>
    <property type="evidence" value="ECO:0007669"/>
    <property type="project" value="UniProtKB-KW"/>
</dbReference>
<organism evidence="8 9">
    <name type="scientific">Achaetomium macrosporum</name>
    <dbReference type="NCBI Taxonomy" id="79813"/>
    <lineage>
        <taxon>Eukaryota</taxon>
        <taxon>Fungi</taxon>
        <taxon>Dikarya</taxon>
        <taxon>Ascomycota</taxon>
        <taxon>Pezizomycotina</taxon>
        <taxon>Sordariomycetes</taxon>
        <taxon>Sordariomycetidae</taxon>
        <taxon>Sordariales</taxon>
        <taxon>Chaetomiaceae</taxon>
        <taxon>Achaetomium</taxon>
    </lineage>
</organism>
<evidence type="ECO:0000313" key="9">
    <source>
        <dbReference type="Proteomes" id="UP001303760"/>
    </source>
</evidence>
<feature type="binding site" evidence="5">
    <location>
        <position position="113"/>
    </location>
    <ligand>
        <name>substrate</name>
    </ligand>
</feature>
<dbReference type="Proteomes" id="UP001303760">
    <property type="component" value="Unassembled WGS sequence"/>
</dbReference>
<feature type="domain" description="NADP-dependent oxidoreductase" evidence="7">
    <location>
        <begin position="19"/>
        <end position="305"/>
    </location>
</feature>
<keyword evidence="3" id="KW-0560">Oxidoreductase</keyword>
<keyword evidence="9" id="KW-1185">Reference proteome</keyword>
<feature type="active site" description="Proton donor" evidence="4">
    <location>
        <position position="51"/>
    </location>
</feature>
<reference evidence="8" key="2">
    <citation type="submission" date="2023-05" db="EMBL/GenBank/DDBJ databases">
        <authorList>
            <consortium name="Lawrence Berkeley National Laboratory"/>
            <person name="Steindorff A."/>
            <person name="Hensen N."/>
            <person name="Bonometti L."/>
            <person name="Westerberg I."/>
            <person name="Brannstrom I.O."/>
            <person name="Guillou S."/>
            <person name="Cros-Aarteil S."/>
            <person name="Calhoun S."/>
            <person name="Haridas S."/>
            <person name="Kuo A."/>
            <person name="Mondo S."/>
            <person name="Pangilinan J."/>
            <person name="Riley R."/>
            <person name="Labutti K."/>
            <person name="Andreopoulos B."/>
            <person name="Lipzen A."/>
            <person name="Chen C."/>
            <person name="Yanf M."/>
            <person name="Daum C."/>
            <person name="Ng V."/>
            <person name="Clum A."/>
            <person name="Ohm R."/>
            <person name="Martin F."/>
            <person name="Silar P."/>
            <person name="Natvig D."/>
            <person name="Lalanne C."/>
            <person name="Gautier V."/>
            <person name="Ament-Velasquez S.L."/>
            <person name="Kruys A."/>
            <person name="Hutchinson M.I."/>
            <person name="Powell A.J."/>
            <person name="Barry K."/>
            <person name="Miller A.N."/>
            <person name="Grigoriev I.V."/>
            <person name="Debuchy R."/>
            <person name="Gladieux P."/>
            <person name="Thoren M.H."/>
            <person name="Johannesson H."/>
        </authorList>
    </citation>
    <scope>NUCLEOTIDE SEQUENCE</scope>
    <source>
        <strain evidence="8">CBS 532.94</strain>
    </source>
</reference>
<dbReference type="Gene3D" id="3.20.20.100">
    <property type="entry name" value="NADP-dependent oxidoreductase domain"/>
    <property type="match status" value="1"/>
</dbReference>
<dbReference type="FunFam" id="3.20.20.100:FF:000007">
    <property type="entry name" value="NAD(P)H-dependent D-xylose reductase xyl1"/>
    <property type="match status" value="1"/>
</dbReference>
<evidence type="ECO:0000256" key="5">
    <source>
        <dbReference type="PIRSR" id="PIRSR000097-2"/>
    </source>
</evidence>
<evidence type="ECO:0000256" key="3">
    <source>
        <dbReference type="ARBA" id="ARBA00023002"/>
    </source>
</evidence>
<reference evidence="8" key="1">
    <citation type="journal article" date="2023" name="Mol. Phylogenet. Evol.">
        <title>Genome-scale phylogeny and comparative genomics of the fungal order Sordariales.</title>
        <authorList>
            <person name="Hensen N."/>
            <person name="Bonometti L."/>
            <person name="Westerberg I."/>
            <person name="Brannstrom I.O."/>
            <person name="Guillou S."/>
            <person name="Cros-Aarteil S."/>
            <person name="Calhoun S."/>
            <person name="Haridas S."/>
            <person name="Kuo A."/>
            <person name="Mondo S."/>
            <person name="Pangilinan J."/>
            <person name="Riley R."/>
            <person name="LaButti K."/>
            <person name="Andreopoulos B."/>
            <person name="Lipzen A."/>
            <person name="Chen C."/>
            <person name="Yan M."/>
            <person name="Daum C."/>
            <person name="Ng V."/>
            <person name="Clum A."/>
            <person name="Steindorff A."/>
            <person name="Ohm R.A."/>
            <person name="Martin F."/>
            <person name="Silar P."/>
            <person name="Natvig D.O."/>
            <person name="Lalanne C."/>
            <person name="Gautier V."/>
            <person name="Ament-Velasquez S.L."/>
            <person name="Kruys A."/>
            <person name="Hutchinson M.I."/>
            <person name="Powell A.J."/>
            <person name="Barry K."/>
            <person name="Miller A.N."/>
            <person name="Grigoriev I.V."/>
            <person name="Debuchy R."/>
            <person name="Gladieux P."/>
            <person name="Hiltunen Thoren M."/>
            <person name="Johannesson H."/>
        </authorList>
    </citation>
    <scope>NUCLEOTIDE SEQUENCE</scope>
    <source>
        <strain evidence="8">CBS 532.94</strain>
    </source>
</reference>
<evidence type="ECO:0000313" key="8">
    <source>
        <dbReference type="EMBL" id="KAK4234064.1"/>
    </source>
</evidence>
<dbReference type="AlphaFoldDB" id="A0AAN7HAP6"/>